<reference evidence="1 2" key="2">
    <citation type="journal article" date="2017" name="Front. Plant Sci.">
        <title>Gene Classification and Mining of Molecular Markers Useful in Red Clover (Trifolium pratense) Breeding.</title>
        <authorList>
            <person name="Istvanek J."/>
            <person name="Dluhosova J."/>
            <person name="Dluhos P."/>
            <person name="Patkova L."/>
            <person name="Nedelnik J."/>
            <person name="Repkova J."/>
        </authorList>
    </citation>
    <scope>NUCLEOTIDE SEQUENCE [LARGE SCALE GENOMIC DNA]</scope>
    <source>
        <strain evidence="2">cv. Tatra</strain>
        <tissue evidence="1">Young leaves</tissue>
    </source>
</reference>
<sequence length="152" mass="17412">MKLSERLKSYTWFIKASYKDDDKEVEVYGTRFALKNDKTTLWKSIEESDLVLITSAHYFPKFPRSIAVRRFDDNSFLEAEVLDRKARWDTTLLVVKGANCGNYAEFCDDGSISDCQTLLQVGNLEDMIWSIFVGRAAYPKVALEVRSSTLMG</sequence>
<dbReference type="EMBL" id="ASHM01062918">
    <property type="protein sequence ID" value="PNX90471.1"/>
    <property type="molecule type" value="Genomic_DNA"/>
</dbReference>
<feature type="non-terminal residue" evidence="1">
    <location>
        <position position="152"/>
    </location>
</feature>
<protein>
    <submittedName>
        <fullName evidence="1">Uncharacterized protein</fullName>
    </submittedName>
</protein>
<dbReference type="AlphaFoldDB" id="A0A2K3MI60"/>
<evidence type="ECO:0000313" key="1">
    <source>
        <dbReference type="EMBL" id="PNX90471.1"/>
    </source>
</evidence>
<comment type="caution">
    <text evidence="1">The sequence shown here is derived from an EMBL/GenBank/DDBJ whole genome shotgun (WGS) entry which is preliminary data.</text>
</comment>
<accession>A0A2K3MI60</accession>
<gene>
    <name evidence="1" type="ORF">L195_g046595</name>
</gene>
<proteinExistence type="predicted"/>
<name>A0A2K3MI60_TRIPR</name>
<evidence type="ECO:0000313" key="2">
    <source>
        <dbReference type="Proteomes" id="UP000236291"/>
    </source>
</evidence>
<dbReference type="Proteomes" id="UP000236291">
    <property type="component" value="Unassembled WGS sequence"/>
</dbReference>
<reference evidence="1 2" key="1">
    <citation type="journal article" date="2014" name="Am. J. Bot.">
        <title>Genome assembly and annotation for red clover (Trifolium pratense; Fabaceae).</title>
        <authorList>
            <person name="Istvanek J."/>
            <person name="Jaros M."/>
            <person name="Krenek A."/>
            <person name="Repkova J."/>
        </authorList>
    </citation>
    <scope>NUCLEOTIDE SEQUENCE [LARGE SCALE GENOMIC DNA]</scope>
    <source>
        <strain evidence="2">cv. Tatra</strain>
        <tissue evidence="1">Young leaves</tissue>
    </source>
</reference>
<organism evidence="1 2">
    <name type="scientific">Trifolium pratense</name>
    <name type="common">Red clover</name>
    <dbReference type="NCBI Taxonomy" id="57577"/>
    <lineage>
        <taxon>Eukaryota</taxon>
        <taxon>Viridiplantae</taxon>
        <taxon>Streptophyta</taxon>
        <taxon>Embryophyta</taxon>
        <taxon>Tracheophyta</taxon>
        <taxon>Spermatophyta</taxon>
        <taxon>Magnoliopsida</taxon>
        <taxon>eudicotyledons</taxon>
        <taxon>Gunneridae</taxon>
        <taxon>Pentapetalae</taxon>
        <taxon>rosids</taxon>
        <taxon>fabids</taxon>
        <taxon>Fabales</taxon>
        <taxon>Fabaceae</taxon>
        <taxon>Papilionoideae</taxon>
        <taxon>50 kb inversion clade</taxon>
        <taxon>NPAAA clade</taxon>
        <taxon>Hologalegina</taxon>
        <taxon>IRL clade</taxon>
        <taxon>Trifolieae</taxon>
        <taxon>Trifolium</taxon>
    </lineage>
</organism>